<evidence type="ECO:0000256" key="5">
    <source>
        <dbReference type="SAM" id="MobiDB-lite"/>
    </source>
</evidence>
<accession>T0XX44</accession>
<dbReference type="PANTHER" id="PTHR17453">
    <property type="entry name" value="SIGNAL RECOGNITION PARTICLE 19 KD PROTEIN"/>
    <property type="match status" value="1"/>
</dbReference>
<comment type="subcellular location">
    <subcellularLocation>
        <location evidence="1">Cytoplasm</location>
    </subcellularLocation>
</comment>
<organism evidence="6">
    <name type="scientific">mine drainage metagenome</name>
    <dbReference type="NCBI Taxonomy" id="410659"/>
    <lineage>
        <taxon>unclassified sequences</taxon>
        <taxon>metagenomes</taxon>
        <taxon>ecological metagenomes</taxon>
    </lineage>
</organism>
<protein>
    <submittedName>
        <fullName evidence="6">Signal recognition particle, SRP19 subunit</fullName>
    </submittedName>
</protein>
<comment type="caution">
    <text evidence="6">The sequence shown here is derived from an EMBL/GenBank/DDBJ whole genome shotgun (WGS) entry which is preliminary data.</text>
</comment>
<dbReference type="PANTHER" id="PTHR17453:SF0">
    <property type="entry name" value="SIGNAL RECOGNITION PARTICLE 19 KDA PROTEIN"/>
    <property type="match status" value="1"/>
</dbReference>
<proteinExistence type="predicted"/>
<dbReference type="InterPro" id="IPR036521">
    <property type="entry name" value="SRP19-like_sf"/>
</dbReference>
<dbReference type="GO" id="GO:0006617">
    <property type="term" value="P:SRP-dependent cotranslational protein targeting to membrane, signal sequence recognition"/>
    <property type="evidence" value="ECO:0007669"/>
    <property type="project" value="TreeGrafter"/>
</dbReference>
<evidence type="ECO:0000256" key="2">
    <source>
        <dbReference type="ARBA" id="ARBA00022490"/>
    </source>
</evidence>
<sequence length="99" mass="11146">MPDHLYVYPTYLERGASRQDGRRIPATLALENASHEEIEAAARRLGFTATDEPNKQYPRTAFDSAGRVKIQKPPSMPKTRVLRALAEEIRRGRGRSGKP</sequence>
<dbReference type="InterPro" id="IPR002778">
    <property type="entry name" value="Signal_recog_particle_SRP19"/>
</dbReference>
<dbReference type="AlphaFoldDB" id="T0XX44"/>
<keyword evidence="4" id="KW-0687">Ribonucleoprotein</keyword>
<dbReference type="Gene3D" id="3.30.56.30">
    <property type="entry name" value="Signal recognition particle, SRP19-like subunit"/>
    <property type="match status" value="1"/>
</dbReference>
<keyword evidence="3" id="KW-0733">Signal recognition particle</keyword>
<dbReference type="GO" id="GO:0005786">
    <property type="term" value="C:signal recognition particle, endoplasmic reticulum targeting"/>
    <property type="evidence" value="ECO:0007669"/>
    <property type="project" value="UniProtKB-KW"/>
</dbReference>
<evidence type="ECO:0000313" key="6">
    <source>
        <dbReference type="EMBL" id="EQD27381.1"/>
    </source>
</evidence>
<reference evidence="6" key="2">
    <citation type="journal article" date="2014" name="ISME J.">
        <title>Microbial stratification in low pH oxic and suboxic macroscopic growths along an acid mine drainage.</title>
        <authorList>
            <person name="Mendez-Garcia C."/>
            <person name="Mesa V."/>
            <person name="Sprenger R.R."/>
            <person name="Richter M."/>
            <person name="Diez M.S."/>
            <person name="Solano J."/>
            <person name="Bargiela R."/>
            <person name="Golyshina O.V."/>
            <person name="Manteca A."/>
            <person name="Ramos J.L."/>
            <person name="Gallego J.R."/>
            <person name="Llorente I."/>
            <person name="Martins Dos Santos V.A."/>
            <person name="Jensen O.N."/>
            <person name="Pelaez A.I."/>
            <person name="Sanchez J."/>
            <person name="Ferrer M."/>
        </authorList>
    </citation>
    <scope>NUCLEOTIDE SEQUENCE</scope>
</reference>
<dbReference type="EMBL" id="AUZY01002121">
    <property type="protein sequence ID" value="EQD72999.1"/>
    <property type="molecule type" value="Genomic_DNA"/>
</dbReference>
<gene>
    <name evidence="6" type="ORF">B1A_21686</name>
    <name evidence="7" type="ORF">B1B_03450</name>
</gene>
<dbReference type="Pfam" id="PF01922">
    <property type="entry name" value="SRP19"/>
    <property type="match status" value="1"/>
</dbReference>
<evidence type="ECO:0000256" key="1">
    <source>
        <dbReference type="ARBA" id="ARBA00004496"/>
    </source>
</evidence>
<feature type="region of interest" description="Disordered" evidence="5">
    <location>
        <begin position="47"/>
        <end position="74"/>
    </location>
</feature>
<evidence type="ECO:0000256" key="3">
    <source>
        <dbReference type="ARBA" id="ARBA00023135"/>
    </source>
</evidence>
<evidence type="ECO:0000256" key="4">
    <source>
        <dbReference type="ARBA" id="ARBA00023274"/>
    </source>
</evidence>
<evidence type="ECO:0000313" key="7">
    <source>
        <dbReference type="EMBL" id="EQD72999.1"/>
    </source>
</evidence>
<dbReference type="EMBL" id="AUZX01016030">
    <property type="protein sequence ID" value="EQD27381.1"/>
    <property type="molecule type" value="Genomic_DNA"/>
</dbReference>
<dbReference type="SUPFAM" id="SSF69695">
    <property type="entry name" value="SRP19"/>
    <property type="match status" value="1"/>
</dbReference>
<dbReference type="GO" id="GO:0008312">
    <property type="term" value="F:7S RNA binding"/>
    <property type="evidence" value="ECO:0007669"/>
    <property type="project" value="InterPro"/>
</dbReference>
<reference evidence="6" key="1">
    <citation type="submission" date="2013-08" db="EMBL/GenBank/DDBJ databases">
        <authorList>
            <person name="Mendez C."/>
            <person name="Richter M."/>
            <person name="Ferrer M."/>
            <person name="Sanchez J."/>
        </authorList>
    </citation>
    <scope>NUCLEOTIDE SEQUENCE</scope>
</reference>
<name>T0XX44_9ZZZZ</name>
<keyword evidence="2" id="KW-0963">Cytoplasm</keyword>